<evidence type="ECO:0000259" key="4">
    <source>
        <dbReference type="Pfam" id="PF23049"/>
    </source>
</evidence>
<evidence type="ECO:0000256" key="1">
    <source>
        <dbReference type="SAM" id="MobiDB-lite"/>
    </source>
</evidence>
<evidence type="ECO:0000313" key="6">
    <source>
        <dbReference type="EMBL" id="UMM41489.1"/>
    </source>
</evidence>
<dbReference type="Pfam" id="PF23047">
    <property type="entry name" value="DUF7038"/>
    <property type="match status" value="1"/>
</dbReference>
<dbReference type="InterPro" id="IPR055467">
    <property type="entry name" value="DUF7039"/>
</dbReference>
<evidence type="ECO:0000313" key="7">
    <source>
        <dbReference type="Proteomes" id="UP000829354"/>
    </source>
</evidence>
<dbReference type="PANTHER" id="PTHR22920:SF7">
    <property type="entry name" value="MSP DOMAIN-CONTAINING PROTEIN-RELATED"/>
    <property type="match status" value="1"/>
</dbReference>
<evidence type="ECO:0000259" key="5">
    <source>
        <dbReference type="Pfam" id="PF23051"/>
    </source>
</evidence>
<feature type="domain" description="DUF7037" evidence="2">
    <location>
        <begin position="16"/>
        <end position="57"/>
    </location>
</feature>
<gene>
    <name evidence="6" type="ORF">L5515_017733</name>
</gene>
<dbReference type="Gene3D" id="2.60.40.10">
    <property type="entry name" value="Immunoglobulins"/>
    <property type="match status" value="1"/>
</dbReference>
<evidence type="ECO:0000259" key="3">
    <source>
        <dbReference type="Pfam" id="PF23047"/>
    </source>
</evidence>
<feature type="domain" description="DUF7038" evidence="3">
    <location>
        <begin position="77"/>
        <end position="171"/>
    </location>
</feature>
<sequence length="746" mass="84698">MDLCSAIQAMSIEDFSTTGCCVEVDGTTAKFYTLEHGLVEMGVVEDPPKLGQMYYLFQDVYEYSSFKTDRCQIWVENGVVYVKTYATTPNVLQLPKDLAKRFRYRVWSPFLKYLNDPEDKFIDYFSGGLVGLIKAKYSPNGTTLFEVVDVYKKEVPVMGTGFVRCTPWTVEFIGRNMRATCLRDRENSLATNQLATVSDQDRQIGICFVADYINIAGYGQNKAPGVQSHCSYIFNRNLGVIRWIHKNPSFTDHPVGHVKNGEKPKEEIQDVSQSKFRLGKWVVFSAIEKQLKKEEVRKPGIHRITARKVEETSDQKKTRTTDGILEIEASFLFDHKELEDPENQNMGWVQRKPLLSKTAHFWDFDLGRVEIYPDVSKVILENIETHRMNLSETDRTKLKEEAIVVVVDARVHRNWMVNFKNYPEAGVFTTHRVKNIFYLDGGRYDCDFFYRFGRTTEMRAQNVDWQHQLTFQNLQNYQQQHPHGTEAGSIEQFLIQQATAFETSLRNYLPGNVYHQASQLERVAAVLAAVQCGGLGSEAAPSAGIKRQNEAENAVLANKKSRADASQGAGEPHESDTNDDGSDDDESDDDGVAGNGEDDDGVTDNGASNDGESDYGAADEHLLPDVAFTPSNKLYFNAPYDRKNDFIWVENKSDINVKFKAHMHSSNDTELPRLSNNAGYIPAKTTLRLDVSCSEGTKSNDDRAVILEIMNCSRNERMMDREGLYQNWNLYEGAVLRKVIKIEYND</sequence>
<dbReference type="InterPro" id="IPR055465">
    <property type="entry name" value="DUF7037"/>
</dbReference>
<evidence type="ECO:0008006" key="8">
    <source>
        <dbReference type="Google" id="ProtNLM"/>
    </source>
</evidence>
<dbReference type="Pfam" id="PF23051">
    <property type="entry name" value="DUF7040"/>
    <property type="match status" value="1"/>
</dbReference>
<keyword evidence="7" id="KW-1185">Reference proteome</keyword>
<feature type="compositionally biased region" description="Acidic residues" evidence="1">
    <location>
        <begin position="577"/>
        <end position="602"/>
    </location>
</feature>
<protein>
    <recommendedName>
        <fullName evidence="8">MSP domain-containing protein</fullName>
    </recommendedName>
</protein>
<dbReference type="Pfam" id="PF23045">
    <property type="entry name" value="DUF7037"/>
    <property type="match status" value="1"/>
</dbReference>
<proteinExistence type="predicted"/>
<dbReference type="InterPro" id="IPR055468">
    <property type="entry name" value="DUF7040"/>
</dbReference>
<dbReference type="InterPro" id="IPR051155">
    <property type="entry name" value="Nematode_MSP"/>
</dbReference>
<dbReference type="InterPro" id="IPR055466">
    <property type="entry name" value="DUF7038"/>
</dbReference>
<name>A0AAE9JRP9_CAEBR</name>
<dbReference type="PANTHER" id="PTHR22920">
    <property type="entry name" value="MAJOR SPERM PROTEIN"/>
    <property type="match status" value="1"/>
</dbReference>
<dbReference type="AlphaFoldDB" id="A0AAE9JRP9"/>
<dbReference type="EMBL" id="CP092625">
    <property type="protein sequence ID" value="UMM41489.1"/>
    <property type="molecule type" value="Genomic_DNA"/>
</dbReference>
<reference evidence="6 7" key="1">
    <citation type="submission" date="2022-04" db="EMBL/GenBank/DDBJ databases">
        <title>Chromosome-level reference genomes for two strains of Caenorhabditis briggsae: an improved platform for comparative genomics.</title>
        <authorList>
            <person name="Stevens L."/>
            <person name="Andersen E."/>
        </authorList>
    </citation>
    <scope>NUCLEOTIDE SEQUENCE [LARGE SCALE GENOMIC DNA]</scope>
    <source>
        <strain evidence="6">VX34</strain>
        <tissue evidence="6">Whole-organism</tissue>
    </source>
</reference>
<dbReference type="Pfam" id="PF23049">
    <property type="entry name" value="DUF7039"/>
    <property type="match status" value="1"/>
</dbReference>
<evidence type="ECO:0000259" key="2">
    <source>
        <dbReference type="Pfam" id="PF23045"/>
    </source>
</evidence>
<feature type="region of interest" description="Disordered" evidence="1">
    <location>
        <begin position="559"/>
        <end position="617"/>
    </location>
</feature>
<dbReference type="Proteomes" id="UP000829354">
    <property type="component" value="Chromosome X"/>
</dbReference>
<feature type="domain" description="DUF7039" evidence="4">
    <location>
        <begin position="205"/>
        <end position="311"/>
    </location>
</feature>
<feature type="domain" description="DUF7040" evidence="5">
    <location>
        <begin position="325"/>
        <end position="439"/>
    </location>
</feature>
<dbReference type="InterPro" id="IPR013783">
    <property type="entry name" value="Ig-like_fold"/>
</dbReference>
<organism evidence="6 7">
    <name type="scientific">Caenorhabditis briggsae</name>
    <dbReference type="NCBI Taxonomy" id="6238"/>
    <lineage>
        <taxon>Eukaryota</taxon>
        <taxon>Metazoa</taxon>
        <taxon>Ecdysozoa</taxon>
        <taxon>Nematoda</taxon>
        <taxon>Chromadorea</taxon>
        <taxon>Rhabditida</taxon>
        <taxon>Rhabditina</taxon>
        <taxon>Rhabditomorpha</taxon>
        <taxon>Rhabditoidea</taxon>
        <taxon>Rhabditidae</taxon>
        <taxon>Peloderinae</taxon>
        <taxon>Caenorhabditis</taxon>
    </lineage>
</organism>
<accession>A0AAE9JRP9</accession>